<sequence length="275" mass="32399">MATTDKKGDARSCKAGTASKNDSYFGGKGQDGVFHTIINQIPPCDDYWELFAGNASIYRKLKYKPKRCFLVEKYHSQAKRLANNLGVPCFGFDFVMVNVLNGSMYKDGTYVVWGSAFDVLEIMRREYIDKHNSFFFIDPPYMLGTRTSTNRYKHELADEEHQQLLDWLITFKNAKMAITTYPNETYQQKLQQWRMVDYKSVTRSGEVRVEHLYMNYPSPQLLQDPSYFGANYREREAYNKQQRNWLRKFQNMPPAQQQIILYKLYNHFNDTYTNA</sequence>
<protein>
    <submittedName>
        <fullName evidence="4">16S rRNA G966 N2-methylase RsmD</fullName>
    </submittedName>
</protein>
<keyword evidence="2" id="KW-0808">Transferase</keyword>
<evidence type="ECO:0000256" key="2">
    <source>
        <dbReference type="ARBA" id="ARBA00022679"/>
    </source>
</evidence>
<accession>A0A7W5ZP41</accession>
<dbReference type="InterPro" id="IPR012327">
    <property type="entry name" value="MeTrfase_D12"/>
</dbReference>
<dbReference type="PANTHER" id="PTHR30481:SF4">
    <property type="entry name" value="SITE-SPECIFIC DNA-METHYLTRANSFERASE (ADENINE-SPECIFIC)"/>
    <property type="match status" value="1"/>
</dbReference>
<evidence type="ECO:0000313" key="4">
    <source>
        <dbReference type="EMBL" id="MBB3841087.1"/>
    </source>
</evidence>
<dbReference type="EMBL" id="JACIBY010000014">
    <property type="protein sequence ID" value="MBB3841087.1"/>
    <property type="molecule type" value="Genomic_DNA"/>
</dbReference>
<dbReference type="GO" id="GO:0009007">
    <property type="term" value="F:site-specific DNA-methyltransferase (adenine-specific) activity"/>
    <property type="evidence" value="ECO:0007669"/>
    <property type="project" value="UniProtKB-EC"/>
</dbReference>
<dbReference type="SUPFAM" id="SSF53335">
    <property type="entry name" value="S-adenosyl-L-methionine-dependent methyltransferases"/>
    <property type="match status" value="1"/>
</dbReference>
<dbReference type="InterPro" id="IPR029063">
    <property type="entry name" value="SAM-dependent_MTases_sf"/>
</dbReference>
<evidence type="ECO:0000256" key="3">
    <source>
        <dbReference type="ARBA" id="ARBA00022691"/>
    </source>
</evidence>
<keyword evidence="5" id="KW-1185">Reference proteome</keyword>
<name>A0A7W5ZP41_9BACT</name>
<dbReference type="GO" id="GO:0009307">
    <property type="term" value="P:DNA restriction-modification system"/>
    <property type="evidence" value="ECO:0007669"/>
    <property type="project" value="InterPro"/>
</dbReference>
<dbReference type="GO" id="GO:1904047">
    <property type="term" value="F:S-adenosyl-L-methionine binding"/>
    <property type="evidence" value="ECO:0007669"/>
    <property type="project" value="TreeGrafter"/>
</dbReference>
<organism evidence="4 5">
    <name type="scientific">Runella defluvii</name>
    <dbReference type="NCBI Taxonomy" id="370973"/>
    <lineage>
        <taxon>Bacteria</taxon>
        <taxon>Pseudomonadati</taxon>
        <taxon>Bacteroidota</taxon>
        <taxon>Cytophagia</taxon>
        <taxon>Cytophagales</taxon>
        <taxon>Spirosomataceae</taxon>
        <taxon>Runella</taxon>
    </lineage>
</organism>
<dbReference type="Gene3D" id="3.40.50.150">
    <property type="entry name" value="Vaccinia Virus protein VP39"/>
    <property type="match status" value="1"/>
</dbReference>
<dbReference type="GO" id="GO:0006298">
    <property type="term" value="P:mismatch repair"/>
    <property type="evidence" value="ECO:0007669"/>
    <property type="project" value="TreeGrafter"/>
</dbReference>
<proteinExistence type="predicted"/>
<dbReference type="GO" id="GO:0032259">
    <property type="term" value="P:methylation"/>
    <property type="evidence" value="ECO:0007669"/>
    <property type="project" value="UniProtKB-KW"/>
</dbReference>
<dbReference type="PANTHER" id="PTHR30481">
    <property type="entry name" value="DNA ADENINE METHYLASE"/>
    <property type="match status" value="1"/>
</dbReference>
<dbReference type="RefSeq" id="WP_183978519.1">
    <property type="nucleotide sequence ID" value="NZ_JACIBY010000014.1"/>
</dbReference>
<keyword evidence="3" id="KW-0949">S-adenosyl-L-methionine</keyword>
<keyword evidence="1 4" id="KW-0489">Methyltransferase</keyword>
<dbReference type="GO" id="GO:0043565">
    <property type="term" value="F:sequence-specific DNA binding"/>
    <property type="evidence" value="ECO:0007669"/>
    <property type="project" value="TreeGrafter"/>
</dbReference>
<gene>
    <name evidence="4" type="ORF">FHS57_005108</name>
</gene>
<comment type="caution">
    <text evidence="4">The sequence shown here is derived from an EMBL/GenBank/DDBJ whole genome shotgun (WGS) entry which is preliminary data.</text>
</comment>
<evidence type="ECO:0000313" key="5">
    <source>
        <dbReference type="Proteomes" id="UP000541352"/>
    </source>
</evidence>
<reference evidence="4 5" key="1">
    <citation type="submission" date="2020-08" db="EMBL/GenBank/DDBJ databases">
        <title>Genomic Encyclopedia of Type Strains, Phase IV (KMG-IV): sequencing the most valuable type-strain genomes for metagenomic binning, comparative biology and taxonomic classification.</title>
        <authorList>
            <person name="Goeker M."/>
        </authorList>
    </citation>
    <scope>NUCLEOTIDE SEQUENCE [LARGE SCALE GENOMIC DNA]</scope>
    <source>
        <strain evidence="4 5">DSM 17976</strain>
    </source>
</reference>
<dbReference type="Proteomes" id="UP000541352">
    <property type="component" value="Unassembled WGS sequence"/>
</dbReference>
<dbReference type="AlphaFoldDB" id="A0A7W5ZP41"/>
<evidence type="ECO:0000256" key="1">
    <source>
        <dbReference type="ARBA" id="ARBA00022603"/>
    </source>
</evidence>